<evidence type="ECO:0000256" key="2">
    <source>
        <dbReference type="ARBA" id="ARBA00023054"/>
    </source>
</evidence>
<keyword evidence="2 3" id="KW-0175">Coiled coil</keyword>
<dbReference type="OMA" id="QEMFFKP"/>
<dbReference type="PANTHER" id="PTHR12499:SF0">
    <property type="entry name" value="OPTIC ATROPHY 3 PROTEIN"/>
    <property type="match status" value="1"/>
</dbReference>
<keyword evidence="5" id="KW-1185">Reference proteome</keyword>
<sequence>MIPIQKLASLLIRTFSKPLSNQIKRYALNKHRSRKPSLVKTAFVFLGNKYHNVETFINRKSIGIKSQEMFFKPLTDEAALNKGSDFFADIFVYACILGIPLLELYKSQRDSAKKSQEQDTALQNYQTQIDNLKQLNDQFQIEYNRIVAENQYIEQSLKHFEKDIDDQVQHLQKQLKS</sequence>
<name>A0A8S1QFU6_PARPR</name>
<accession>A0A8S1QFU6</accession>
<dbReference type="EMBL" id="CAJJDM010000166">
    <property type="protein sequence ID" value="CAD8114849.1"/>
    <property type="molecule type" value="Genomic_DNA"/>
</dbReference>
<dbReference type="GO" id="GO:0019216">
    <property type="term" value="P:regulation of lipid metabolic process"/>
    <property type="evidence" value="ECO:0007669"/>
    <property type="project" value="TreeGrafter"/>
</dbReference>
<dbReference type="InterPro" id="IPR010754">
    <property type="entry name" value="OPA3-like"/>
</dbReference>
<comment type="caution">
    <text evidence="4">The sequence shown here is derived from an EMBL/GenBank/DDBJ whole genome shotgun (WGS) entry which is preliminary data.</text>
</comment>
<comment type="similarity">
    <text evidence="1">Belongs to the OPA3 family.</text>
</comment>
<evidence type="ECO:0008006" key="6">
    <source>
        <dbReference type="Google" id="ProtNLM"/>
    </source>
</evidence>
<proteinExistence type="inferred from homology"/>
<reference evidence="4" key="1">
    <citation type="submission" date="2021-01" db="EMBL/GenBank/DDBJ databases">
        <authorList>
            <consortium name="Genoscope - CEA"/>
            <person name="William W."/>
        </authorList>
    </citation>
    <scope>NUCLEOTIDE SEQUENCE</scope>
</reference>
<dbReference type="AlphaFoldDB" id="A0A8S1QFU6"/>
<evidence type="ECO:0000313" key="4">
    <source>
        <dbReference type="EMBL" id="CAD8114849.1"/>
    </source>
</evidence>
<dbReference type="GO" id="GO:0005739">
    <property type="term" value="C:mitochondrion"/>
    <property type="evidence" value="ECO:0007669"/>
    <property type="project" value="TreeGrafter"/>
</dbReference>
<organism evidence="4 5">
    <name type="scientific">Paramecium primaurelia</name>
    <dbReference type="NCBI Taxonomy" id="5886"/>
    <lineage>
        <taxon>Eukaryota</taxon>
        <taxon>Sar</taxon>
        <taxon>Alveolata</taxon>
        <taxon>Ciliophora</taxon>
        <taxon>Intramacronucleata</taxon>
        <taxon>Oligohymenophorea</taxon>
        <taxon>Peniculida</taxon>
        <taxon>Parameciidae</taxon>
        <taxon>Paramecium</taxon>
    </lineage>
</organism>
<evidence type="ECO:0000256" key="1">
    <source>
        <dbReference type="ARBA" id="ARBA00007584"/>
    </source>
</evidence>
<evidence type="ECO:0000313" key="5">
    <source>
        <dbReference type="Proteomes" id="UP000688137"/>
    </source>
</evidence>
<gene>
    <name evidence="4" type="ORF">PPRIM_AZ9-3.1.T1610115</name>
</gene>
<dbReference type="Proteomes" id="UP000688137">
    <property type="component" value="Unassembled WGS sequence"/>
</dbReference>
<evidence type="ECO:0000256" key="3">
    <source>
        <dbReference type="SAM" id="Coils"/>
    </source>
</evidence>
<feature type="coiled-coil region" evidence="3">
    <location>
        <begin position="115"/>
        <end position="149"/>
    </location>
</feature>
<dbReference type="Pfam" id="PF07047">
    <property type="entry name" value="OPA3"/>
    <property type="match status" value="1"/>
</dbReference>
<protein>
    <recommendedName>
        <fullName evidence="6">OPA3-like protein</fullName>
    </recommendedName>
</protein>
<dbReference type="PANTHER" id="PTHR12499">
    <property type="entry name" value="OPTIC ATROPHY 3 PROTEIN OPA3"/>
    <property type="match status" value="1"/>
</dbReference>